<dbReference type="AlphaFoldDB" id="A0A4Z2GGL6"/>
<keyword evidence="3" id="KW-1185">Reference proteome</keyword>
<organism evidence="2 3">
    <name type="scientific">Liparis tanakae</name>
    <name type="common">Tanaka's snailfish</name>
    <dbReference type="NCBI Taxonomy" id="230148"/>
    <lineage>
        <taxon>Eukaryota</taxon>
        <taxon>Metazoa</taxon>
        <taxon>Chordata</taxon>
        <taxon>Craniata</taxon>
        <taxon>Vertebrata</taxon>
        <taxon>Euteleostomi</taxon>
        <taxon>Actinopterygii</taxon>
        <taxon>Neopterygii</taxon>
        <taxon>Teleostei</taxon>
        <taxon>Neoteleostei</taxon>
        <taxon>Acanthomorphata</taxon>
        <taxon>Eupercaria</taxon>
        <taxon>Perciformes</taxon>
        <taxon>Cottioidei</taxon>
        <taxon>Cottales</taxon>
        <taxon>Liparidae</taxon>
        <taxon>Liparis</taxon>
    </lineage>
</organism>
<feature type="compositionally biased region" description="Basic and acidic residues" evidence="1">
    <location>
        <begin position="31"/>
        <end position="49"/>
    </location>
</feature>
<evidence type="ECO:0000313" key="3">
    <source>
        <dbReference type="Proteomes" id="UP000314294"/>
    </source>
</evidence>
<name>A0A4Z2GGL6_9TELE</name>
<evidence type="ECO:0000313" key="2">
    <source>
        <dbReference type="EMBL" id="TNN52687.1"/>
    </source>
</evidence>
<dbReference type="Proteomes" id="UP000314294">
    <property type="component" value="Unassembled WGS sequence"/>
</dbReference>
<gene>
    <name evidence="2" type="ORF">EYF80_037138</name>
</gene>
<dbReference type="EMBL" id="SRLO01000539">
    <property type="protein sequence ID" value="TNN52687.1"/>
    <property type="molecule type" value="Genomic_DNA"/>
</dbReference>
<proteinExistence type="predicted"/>
<feature type="region of interest" description="Disordered" evidence="1">
    <location>
        <begin position="19"/>
        <end position="59"/>
    </location>
</feature>
<sequence>MWRGPVFVPLASPAHAIKCHDTESGSVNEQRAAEREESRKSKRERHETKMATVKTAVHKQMHASYGDTCPALTSRFSRCTFSTRRGRPAWTGHRSAAQQLSGHIVDRCRASAYVSGSAGRLLPWPRMALTVS</sequence>
<comment type="caution">
    <text evidence="2">The sequence shown here is derived from an EMBL/GenBank/DDBJ whole genome shotgun (WGS) entry which is preliminary data.</text>
</comment>
<protein>
    <submittedName>
        <fullName evidence="2">Uncharacterized protein</fullName>
    </submittedName>
</protein>
<accession>A0A4Z2GGL6</accession>
<reference evidence="2 3" key="1">
    <citation type="submission" date="2019-03" db="EMBL/GenBank/DDBJ databases">
        <title>First draft genome of Liparis tanakae, snailfish: a comprehensive survey of snailfish specific genes.</title>
        <authorList>
            <person name="Kim W."/>
            <person name="Song I."/>
            <person name="Jeong J.-H."/>
            <person name="Kim D."/>
            <person name="Kim S."/>
            <person name="Ryu S."/>
            <person name="Song J.Y."/>
            <person name="Lee S.K."/>
        </authorList>
    </citation>
    <scope>NUCLEOTIDE SEQUENCE [LARGE SCALE GENOMIC DNA]</scope>
    <source>
        <tissue evidence="2">Muscle</tissue>
    </source>
</reference>
<evidence type="ECO:0000256" key="1">
    <source>
        <dbReference type="SAM" id="MobiDB-lite"/>
    </source>
</evidence>